<dbReference type="PANTHER" id="PTHR13935:SF90">
    <property type="entry name" value="TRANSCRIPTION FACTOR BHLH162"/>
    <property type="match status" value="1"/>
</dbReference>
<evidence type="ECO:0000313" key="5">
    <source>
        <dbReference type="EMBL" id="BAD26177.1"/>
    </source>
</evidence>
<feature type="region of interest" description="Disordered" evidence="4">
    <location>
        <begin position="104"/>
        <end position="128"/>
    </location>
</feature>
<evidence type="ECO:0000256" key="2">
    <source>
        <dbReference type="ARBA" id="ARBA00023015"/>
    </source>
</evidence>
<keyword evidence="2" id="KW-0805">Transcription regulation</keyword>
<gene>
    <name evidence="5" type="primary">OSJNBb0035N08.33</name>
</gene>
<evidence type="ECO:0000313" key="6">
    <source>
        <dbReference type="Proteomes" id="UP000000763"/>
    </source>
</evidence>
<dbReference type="Proteomes" id="UP000000763">
    <property type="component" value="Chromosome 2"/>
</dbReference>
<accession>Q6H522</accession>
<keyword evidence="3" id="KW-0804">Transcription</keyword>
<dbReference type="InterPro" id="IPR015660">
    <property type="entry name" value="MASH1/Ascl1a-like"/>
</dbReference>
<dbReference type="SUPFAM" id="SSF47459">
    <property type="entry name" value="HLH, helix-loop-helix DNA-binding domain"/>
    <property type="match status" value="1"/>
</dbReference>
<dbReference type="EMBL" id="AP005756">
    <property type="protein sequence ID" value="BAD26177.1"/>
    <property type="molecule type" value="Genomic_DNA"/>
</dbReference>
<dbReference type="Gene3D" id="4.10.280.10">
    <property type="entry name" value="Helix-loop-helix DNA-binding domain"/>
    <property type="match status" value="1"/>
</dbReference>
<sequence length="210" mass="21956">MEIPPPSAGGGGGGGKPDRKTTERIRREQMNKLYSHLDSLVRSAPPTVNSIPSHSNSNSKYHQRKLRILGGAAAATTRPDRLGVAAEYIRQTQERVDMLREKKRELTGGGGGGSSSSSGAGAATAAAPEVEVQHLGSGLHAILFTGAPPTDGASFHRAVRAVEDAGGQVQNAHFSVAGAKAVYTIHAMIGDGYGGIERVVQRLKEAIRSN</sequence>
<dbReference type="InterPro" id="IPR036638">
    <property type="entry name" value="HLH_DNA-bd_sf"/>
</dbReference>
<dbReference type="GO" id="GO:0046983">
    <property type="term" value="F:protein dimerization activity"/>
    <property type="evidence" value="ECO:0007669"/>
    <property type="project" value="InterPro"/>
</dbReference>
<evidence type="ECO:0000256" key="4">
    <source>
        <dbReference type="SAM" id="MobiDB-lite"/>
    </source>
</evidence>
<comment type="similarity">
    <text evidence="1">Belongs to the bHLH protein family.</text>
</comment>
<dbReference type="PANTHER" id="PTHR13935">
    <property type="entry name" value="ACHAETE-SCUTE TRANSCRIPTION FACTOR-RELATED"/>
    <property type="match status" value="1"/>
</dbReference>
<evidence type="ECO:0008006" key="7">
    <source>
        <dbReference type="Google" id="ProtNLM"/>
    </source>
</evidence>
<evidence type="ECO:0000256" key="3">
    <source>
        <dbReference type="ARBA" id="ARBA00023163"/>
    </source>
</evidence>
<protein>
    <recommendedName>
        <fullName evidence="7">BHLH domain-containing protein</fullName>
    </recommendedName>
</protein>
<feature type="compositionally biased region" description="Low complexity" evidence="4">
    <location>
        <begin position="115"/>
        <end position="127"/>
    </location>
</feature>
<organism evidence="5 6">
    <name type="scientific">Oryza sativa subsp. japonica</name>
    <name type="common">Rice</name>
    <dbReference type="NCBI Taxonomy" id="39947"/>
    <lineage>
        <taxon>Eukaryota</taxon>
        <taxon>Viridiplantae</taxon>
        <taxon>Streptophyta</taxon>
        <taxon>Embryophyta</taxon>
        <taxon>Tracheophyta</taxon>
        <taxon>Spermatophyta</taxon>
        <taxon>Magnoliopsida</taxon>
        <taxon>Liliopsida</taxon>
        <taxon>Poales</taxon>
        <taxon>Poaceae</taxon>
        <taxon>BOP clade</taxon>
        <taxon>Oryzoideae</taxon>
        <taxon>Oryzeae</taxon>
        <taxon>Oryzinae</taxon>
        <taxon>Oryza</taxon>
        <taxon>Oryza sativa</taxon>
    </lineage>
</organism>
<dbReference type="SMR" id="Q6H522"/>
<dbReference type="GO" id="GO:0003700">
    <property type="term" value="F:DNA-binding transcription factor activity"/>
    <property type="evidence" value="ECO:0007669"/>
    <property type="project" value="InterPro"/>
</dbReference>
<dbReference type="GO" id="GO:0006357">
    <property type="term" value="P:regulation of transcription by RNA polymerase II"/>
    <property type="evidence" value="ECO:0007669"/>
    <property type="project" value="InterPro"/>
</dbReference>
<reference evidence="6" key="1">
    <citation type="journal article" date="2005" name="Nature">
        <title>The map-based sequence of the rice genome.</title>
        <authorList>
            <consortium name="International rice genome sequencing project (IRGSP)"/>
            <person name="Matsumoto T."/>
            <person name="Wu J."/>
            <person name="Kanamori H."/>
            <person name="Katayose Y."/>
            <person name="Fujisawa M."/>
            <person name="Namiki N."/>
            <person name="Mizuno H."/>
            <person name="Yamamoto K."/>
            <person name="Antonio B.A."/>
            <person name="Baba T."/>
            <person name="Sakata K."/>
            <person name="Nagamura Y."/>
            <person name="Aoki H."/>
            <person name="Arikawa K."/>
            <person name="Arita K."/>
            <person name="Bito T."/>
            <person name="Chiden Y."/>
            <person name="Fujitsuka N."/>
            <person name="Fukunaka R."/>
            <person name="Hamada M."/>
            <person name="Harada C."/>
            <person name="Hayashi A."/>
            <person name="Hijishita S."/>
            <person name="Honda M."/>
            <person name="Hosokawa S."/>
            <person name="Ichikawa Y."/>
            <person name="Idonuma A."/>
            <person name="Iijima M."/>
            <person name="Ikeda M."/>
            <person name="Ikeno M."/>
            <person name="Ito K."/>
            <person name="Ito S."/>
            <person name="Ito T."/>
            <person name="Ito Y."/>
            <person name="Ito Y."/>
            <person name="Iwabuchi A."/>
            <person name="Kamiya K."/>
            <person name="Karasawa W."/>
            <person name="Kurita K."/>
            <person name="Katagiri S."/>
            <person name="Kikuta A."/>
            <person name="Kobayashi H."/>
            <person name="Kobayashi N."/>
            <person name="Machita K."/>
            <person name="Maehara T."/>
            <person name="Masukawa M."/>
            <person name="Mizubayashi T."/>
            <person name="Mukai Y."/>
            <person name="Nagasaki H."/>
            <person name="Nagata Y."/>
            <person name="Naito S."/>
            <person name="Nakashima M."/>
            <person name="Nakama Y."/>
            <person name="Nakamichi Y."/>
            <person name="Nakamura M."/>
            <person name="Meguro A."/>
            <person name="Negishi M."/>
            <person name="Ohta I."/>
            <person name="Ohta T."/>
            <person name="Okamoto M."/>
            <person name="Ono N."/>
            <person name="Saji S."/>
            <person name="Sakaguchi M."/>
            <person name="Sakai K."/>
            <person name="Shibata M."/>
            <person name="Shimokawa T."/>
            <person name="Song J."/>
            <person name="Takazaki Y."/>
            <person name="Terasawa K."/>
            <person name="Tsugane M."/>
            <person name="Tsuji K."/>
            <person name="Ueda S."/>
            <person name="Waki K."/>
            <person name="Yamagata H."/>
            <person name="Yamamoto M."/>
            <person name="Yamamoto S."/>
            <person name="Yamane H."/>
            <person name="Yoshiki S."/>
            <person name="Yoshihara R."/>
            <person name="Yukawa K."/>
            <person name="Zhong H."/>
            <person name="Yano M."/>
            <person name="Yuan Q."/>
            <person name="Ouyang S."/>
            <person name="Liu J."/>
            <person name="Jones K.M."/>
            <person name="Gansberger K."/>
            <person name="Moffat K."/>
            <person name="Hill J."/>
            <person name="Bera J."/>
            <person name="Fadrosh D."/>
            <person name="Jin S."/>
            <person name="Johri S."/>
            <person name="Kim M."/>
            <person name="Overton L."/>
            <person name="Reardon M."/>
            <person name="Tsitrin T."/>
            <person name="Vuong H."/>
            <person name="Weaver B."/>
            <person name="Ciecko A."/>
            <person name="Tallon L."/>
            <person name="Jackson J."/>
            <person name="Pai G."/>
            <person name="Aken S.V."/>
            <person name="Utterback T."/>
            <person name="Reidmuller S."/>
            <person name="Feldblyum T."/>
            <person name="Hsiao J."/>
            <person name="Zismann V."/>
            <person name="Iobst S."/>
            <person name="de Vazeille A.R."/>
            <person name="Buell C.R."/>
            <person name="Ying K."/>
            <person name="Li Y."/>
            <person name="Lu T."/>
            <person name="Huang Y."/>
            <person name="Zhao Q."/>
            <person name="Feng Q."/>
            <person name="Zhang L."/>
            <person name="Zhu J."/>
            <person name="Weng Q."/>
            <person name="Mu J."/>
            <person name="Lu Y."/>
            <person name="Fan D."/>
            <person name="Liu Y."/>
            <person name="Guan J."/>
            <person name="Zhang Y."/>
            <person name="Yu S."/>
            <person name="Liu X."/>
            <person name="Zhang Y."/>
            <person name="Hong G."/>
            <person name="Han B."/>
            <person name="Choisne N."/>
            <person name="Demange N."/>
            <person name="Orjeda G."/>
            <person name="Samain S."/>
            <person name="Cattolico L."/>
            <person name="Pelletier E."/>
            <person name="Couloux A."/>
            <person name="Segurens B."/>
            <person name="Wincker P."/>
            <person name="D'Hont A."/>
            <person name="Scarpelli C."/>
            <person name="Weissenbach J."/>
            <person name="Salanoubat M."/>
            <person name="Quetier F."/>
            <person name="Yu Y."/>
            <person name="Kim H.R."/>
            <person name="Rambo T."/>
            <person name="Currie J."/>
            <person name="Collura K."/>
            <person name="Luo M."/>
            <person name="Yang T."/>
            <person name="Ammiraju J.S.S."/>
            <person name="Engler F."/>
            <person name="Soderlund C."/>
            <person name="Wing R.A."/>
            <person name="Palmer L.E."/>
            <person name="de la Bastide M."/>
            <person name="Spiegel L."/>
            <person name="Nascimento L."/>
            <person name="Zutavern T."/>
            <person name="O'Shaughnessy A."/>
            <person name="Dike S."/>
            <person name="Dedhia N."/>
            <person name="Preston R."/>
            <person name="Balija V."/>
            <person name="McCombie W.R."/>
            <person name="Chow T."/>
            <person name="Chen H."/>
            <person name="Chung M."/>
            <person name="Chen C."/>
            <person name="Shaw J."/>
            <person name="Wu H."/>
            <person name="Hsiao K."/>
            <person name="Chao Y."/>
            <person name="Chu M."/>
            <person name="Cheng C."/>
            <person name="Hour A."/>
            <person name="Lee P."/>
            <person name="Lin S."/>
            <person name="Lin Y."/>
            <person name="Liou J."/>
            <person name="Liu S."/>
            <person name="Hsing Y."/>
            <person name="Raghuvanshi S."/>
            <person name="Mohanty A."/>
            <person name="Bharti A.K."/>
            <person name="Gaur A."/>
            <person name="Gupta V."/>
            <person name="Kumar D."/>
            <person name="Ravi V."/>
            <person name="Vij S."/>
            <person name="Kapur A."/>
            <person name="Khurana P."/>
            <person name="Khurana P."/>
            <person name="Khurana J.P."/>
            <person name="Tyagi A.K."/>
            <person name="Gaikwad K."/>
            <person name="Singh A."/>
            <person name="Dalal V."/>
            <person name="Srivastava S."/>
            <person name="Dixit A."/>
            <person name="Pal A.K."/>
            <person name="Ghazi I.A."/>
            <person name="Yadav M."/>
            <person name="Pandit A."/>
            <person name="Bhargava A."/>
            <person name="Sureshbabu K."/>
            <person name="Batra K."/>
            <person name="Sharma T.R."/>
            <person name="Mohapatra T."/>
            <person name="Singh N.K."/>
            <person name="Messing J."/>
            <person name="Nelson A.B."/>
            <person name="Fuks G."/>
            <person name="Kavchok S."/>
            <person name="Keizer G."/>
            <person name="Linton E."/>
            <person name="Llaca V."/>
            <person name="Song R."/>
            <person name="Tanyolac B."/>
            <person name="Young S."/>
            <person name="Ho-Il K."/>
            <person name="Hahn J.H."/>
            <person name="Sangsakoo G."/>
            <person name="Vanavichit A."/>
            <person name="de Mattos Luiz.A.T."/>
            <person name="Zimmer P.D."/>
            <person name="Malone G."/>
            <person name="Dellagostin O."/>
            <person name="de Oliveira A.C."/>
            <person name="Bevan M."/>
            <person name="Bancroft I."/>
            <person name="Minx P."/>
            <person name="Cordum H."/>
            <person name="Wilson R."/>
            <person name="Cheng Z."/>
            <person name="Jin W."/>
            <person name="Jiang J."/>
            <person name="Leong S.A."/>
            <person name="Iwama H."/>
            <person name="Gojobori T."/>
            <person name="Itoh T."/>
            <person name="Niimura Y."/>
            <person name="Fujii Y."/>
            <person name="Habara T."/>
            <person name="Sakai H."/>
            <person name="Sato Y."/>
            <person name="Wilson G."/>
            <person name="Kumar K."/>
            <person name="McCouch S."/>
            <person name="Juretic N."/>
            <person name="Hoen D."/>
            <person name="Wright S."/>
            <person name="Bruskiewich R."/>
            <person name="Bureau T."/>
            <person name="Miyao A."/>
            <person name="Hirochika H."/>
            <person name="Nishikawa T."/>
            <person name="Kadowaki K."/>
            <person name="Sugiura M."/>
            <person name="Burr B."/>
            <person name="Sasaki T."/>
        </authorList>
    </citation>
    <scope>NUCLEOTIDE SEQUENCE [LARGE SCALE GENOMIC DNA]</scope>
    <source>
        <strain evidence="6">cv. Nipponbare</strain>
    </source>
</reference>
<reference evidence="6" key="2">
    <citation type="journal article" date="2008" name="Nucleic Acids Res.">
        <title>The rice annotation project database (RAP-DB): 2008 update.</title>
        <authorList>
            <consortium name="The rice annotation project (RAP)"/>
        </authorList>
    </citation>
    <scope>GENOME REANNOTATION</scope>
    <source>
        <strain evidence="6">cv. Nipponbare</strain>
    </source>
</reference>
<proteinExistence type="inferred from homology"/>
<evidence type="ECO:0000256" key="1">
    <source>
        <dbReference type="ARBA" id="ARBA00005510"/>
    </source>
</evidence>
<name>Q6H522_ORYSJ</name>
<feature type="region of interest" description="Disordered" evidence="4">
    <location>
        <begin position="1"/>
        <end position="27"/>
    </location>
</feature>
<dbReference type="AlphaFoldDB" id="Q6H522"/>
<feature type="compositionally biased region" description="Basic and acidic residues" evidence="4">
    <location>
        <begin position="16"/>
        <end position="27"/>
    </location>
</feature>